<feature type="compositionally biased region" description="Polar residues" evidence="5">
    <location>
        <begin position="430"/>
        <end position="440"/>
    </location>
</feature>
<dbReference type="Pfam" id="PF00447">
    <property type="entry name" value="HSF_DNA-bind"/>
    <property type="match status" value="1"/>
</dbReference>
<feature type="domain" description="HSF-type DNA-binding" evidence="6">
    <location>
        <begin position="155"/>
        <end position="225"/>
    </location>
</feature>
<evidence type="ECO:0000256" key="5">
    <source>
        <dbReference type="SAM" id="MobiDB-lite"/>
    </source>
</evidence>
<feature type="region of interest" description="Disordered" evidence="5">
    <location>
        <begin position="233"/>
        <end position="259"/>
    </location>
</feature>
<dbReference type="Proteomes" id="UP000242877">
    <property type="component" value="Unassembled WGS sequence"/>
</dbReference>
<dbReference type="GO" id="GO:0005634">
    <property type="term" value="C:nucleus"/>
    <property type="evidence" value="ECO:0007669"/>
    <property type="project" value="UniProtKB-SubCell"/>
</dbReference>
<evidence type="ECO:0000313" key="8">
    <source>
        <dbReference type="Proteomes" id="UP000242877"/>
    </source>
</evidence>
<comment type="similarity">
    <text evidence="4">Belongs to the HSF family.</text>
</comment>
<feature type="region of interest" description="Disordered" evidence="5">
    <location>
        <begin position="509"/>
        <end position="600"/>
    </location>
</feature>
<dbReference type="InterPro" id="IPR000232">
    <property type="entry name" value="HSF_DNA-bd"/>
</dbReference>
<evidence type="ECO:0000256" key="4">
    <source>
        <dbReference type="RuleBase" id="RU004020"/>
    </source>
</evidence>
<comment type="subcellular location">
    <subcellularLocation>
        <location evidence="1">Nucleus</location>
    </subcellularLocation>
</comment>
<dbReference type="PANTHER" id="PTHR10015:SF396">
    <property type="entry name" value="FLOCCULATION SUPPRESSION PROTEIN"/>
    <property type="match status" value="1"/>
</dbReference>
<evidence type="ECO:0000256" key="1">
    <source>
        <dbReference type="ARBA" id="ARBA00004123"/>
    </source>
</evidence>
<dbReference type="InterPro" id="IPR036388">
    <property type="entry name" value="WH-like_DNA-bd_sf"/>
</dbReference>
<feature type="compositionally biased region" description="Polar residues" evidence="5">
    <location>
        <begin position="75"/>
        <end position="99"/>
    </location>
</feature>
<evidence type="ECO:0000313" key="7">
    <source>
        <dbReference type="EMBL" id="KZZ98197.1"/>
    </source>
</evidence>
<dbReference type="PRINTS" id="PR00056">
    <property type="entry name" value="HSFDOMAIN"/>
</dbReference>
<feature type="region of interest" description="Disordered" evidence="5">
    <location>
        <begin position="1"/>
        <end position="20"/>
    </location>
</feature>
<dbReference type="OrthoDB" id="60033at2759"/>
<accession>A0A168DWM3</accession>
<dbReference type="VEuPathDB" id="FungiDB:AAP_00458"/>
<organism evidence="7 8">
    <name type="scientific">Ascosphaera apis ARSEF 7405</name>
    <dbReference type="NCBI Taxonomy" id="392613"/>
    <lineage>
        <taxon>Eukaryota</taxon>
        <taxon>Fungi</taxon>
        <taxon>Dikarya</taxon>
        <taxon>Ascomycota</taxon>
        <taxon>Pezizomycotina</taxon>
        <taxon>Eurotiomycetes</taxon>
        <taxon>Eurotiomycetidae</taxon>
        <taxon>Onygenales</taxon>
        <taxon>Ascosphaeraceae</taxon>
        <taxon>Ascosphaera</taxon>
    </lineage>
</organism>
<name>A0A168DWM3_9EURO</name>
<keyword evidence="2 7" id="KW-0238">DNA-binding</keyword>
<keyword evidence="3" id="KW-0539">Nucleus</keyword>
<dbReference type="SUPFAM" id="SSF46785">
    <property type="entry name" value="Winged helix' DNA-binding domain"/>
    <property type="match status" value="1"/>
</dbReference>
<evidence type="ECO:0000259" key="6">
    <source>
        <dbReference type="SMART" id="SM00415"/>
    </source>
</evidence>
<dbReference type="AlphaFoldDB" id="A0A168DWM3"/>
<dbReference type="SMART" id="SM00415">
    <property type="entry name" value="HSF"/>
    <property type="match status" value="1"/>
</dbReference>
<comment type="caution">
    <text evidence="7">The sequence shown here is derived from an EMBL/GenBank/DDBJ whole genome shotgun (WGS) entry which is preliminary data.</text>
</comment>
<feature type="compositionally biased region" description="Polar residues" evidence="5">
    <location>
        <begin position="244"/>
        <end position="253"/>
    </location>
</feature>
<evidence type="ECO:0000256" key="2">
    <source>
        <dbReference type="ARBA" id="ARBA00023125"/>
    </source>
</evidence>
<feature type="region of interest" description="Disordered" evidence="5">
    <location>
        <begin position="346"/>
        <end position="497"/>
    </location>
</feature>
<feature type="compositionally biased region" description="Low complexity" evidence="5">
    <location>
        <begin position="110"/>
        <end position="149"/>
    </location>
</feature>
<evidence type="ECO:0000256" key="3">
    <source>
        <dbReference type="ARBA" id="ARBA00023242"/>
    </source>
</evidence>
<feature type="region of interest" description="Disordered" evidence="5">
    <location>
        <begin position="26"/>
        <end position="149"/>
    </location>
</feature>
<reference evidence="7 8" key="1">
    <citation type="journal article" date="2016" name="Genome Biol. Evol.">
        <title>Divergent and convergent evolution of fungal pathogenicity.</title>
        <authorList>
            <person name="Shang Y."/>
            <person name="Xiao G."/>
            <person name="Zheng P."/>
            <person name="Cen K."/>
            <person name="Zhan S."/>
            <person name="Wang C."/>
        </authorList>
    </citation>
    <scope>NUCLEOTIDE SEQUENCE [LARGE SCALE GENOMIC DNA]</scope>
    <source>
        <strain evidence="7 8">ARSEF 7405</strain>
    </source>
</reference>
<dbReference type="GO" id="GO:0003700">
    <property type="term" value="F:DNA-binding transcription factor activity"/>
    <property type="evidence" value="ECO:0007669"/>
    <property type="project" value="InterPro"/>
</dbReference>
<dbReference type="EMBL" id="AZGZ01000001">
    <property type="protein sequence ID" value="KZZ98197.1"/>
    <property type="molecule type" value="Genomic_DNA"/>
</dbReference>
<dbReference type="InterPro" id="IPR036390">
    <property type="entry name" value="WH_DNA-bd_sf"/>
</dbReference>
<keyword evidence="8" id="KW-1185">Reference proteome</keyword>
<dbReference type="GO" id="GO:0043565">
    <property type="term" value="F:sequence-specific DNA binding"/>
    <property type="evidence" value="ECO:0007669"/>
    <property type="project" value="InterPro"/>
</dbReference>
<proteinExistence type="inferred from homology"/>
<feature type="compositionally biased region" description="Polar residues" evidence="5">
    <location>
        <begin position="562"/>
        <end position="576"/>
    </location>
</feature>
<protein>
    <submittedName>
        <fullName evidence="7">HSF-type DNA-binding domain-containing protein</fullName>
    </submittedName>
</protein>
<sequence>MNRMLDPPARPAFPVPLHVSSNSRTLPILSSASQSSPFSRPSTLPSSDPMDISSHSSVSRMRPPAQTIPEEDQSEVNASNGVSPRQNGSGSGTESNGHSNDQHSDGGNRSQQSQHQQSSQSSQQSQQPQGQSQSLNSTPQQPSGAAAAAQQPKVVQTAFIHKLYSQYFKHTNISSFVRQLNMYGFHKVSDVFHTGSPDSTMWEFKHGNGNFKKGDVASLREIKRRASRHTLIHRDSFSTAGHKLNSNHQGTSHEPQDGPEARFLSLEHSVYEMHTRLNRMEESHALLSSKCQVLTESLIRCHQWTNSMSYFINSLVPESNPVRQEIANMQREVSRQLEAVRAMDNPHESLNSRPPHHHYGSMAMDPVPSATAPLSPRQISHEDSHRGSLRPPLPHTMGPQGSFSSHRYSFASPSHSRPPPPTQHTPHPLSNVTPSPSVSTGRRHTSADIREYSWGPQQPTAVPSPFNPGPGAAPSYAFQWPHSPHRDSDIAHQSTNDHQQVRDMLNRYEMGGPRCAPHESSRRHTPPPPPPAPSDNVGQSLLNPEPSWSLPHKFPHPAASSVPATRRSSMASNVHSLLNPADTHERDEEEMEDRKRKRLQ</sequence>
<dbReference type="PANTHER" id="PTHR10015">
    <property type="entry name" value="HEAT SHOCK TRANSCRIPTION FACTOR"/>
    <property type="match status" value="1"/>
</dbReference>
<gene>
    <name evidence="7" type="ORF">AAP_00458</name>
</gene>
<dbReference type="Gene3D" id="1.10.10.10">
    <property type="entry name" value="Winged helix-like DNA-binding domain superfamily/Winged helix DNA-binding domain"/>
    <property type="match status" value="1"/>
</dbReference>
<feature type="compositionally biased region" description="Low complexity" evidence="5">
    <location>
        <begin position="26"/>
        <end position="59"/>
    </location>
</feature>